<sequence length="58" mass="6987">MMKRKIKIQPRFIMRKYDKTIVPEILLKGKWLSEMGFLPGQEVKIELKENKLVITRLE</sequence>
<dbReference type="InterPro" id="IPR014944">
    <property type="entry name" value="Toxin_SymE-like"/>
</dbReference>
<organism evidence="2 3">
    <name type="scientific">Fluviicola chungangensis</name>
    <dbReference type="NCBI Taxonomy" id="2597671"/>
    <lineage>
        <taxon>Bacteria</taxon>
        <taxon>Pseudomonadati</taxon>
        <taxon>Bacteroidota</taxon>
        <taxon>Flavobacteriia</taxon>
        <taxon>Flavobacteriales</taxon>
        <taxon>Crocinitomicaceae</taxon>
        <taxon>Fluviicola</taxon>
    </lineage>
</organism>
<dbReference type="EMBL" id="VLPL01000005">
    <property type="protein sequence ID" value="TSJ42256.1"/>
    <property type="molecule type" value="Genomic_DNA"/>
</dbReference>
<dbReference type="AlphaFoldDB" id="A0A556MQP5"/>
<accession>A0A556MQP5</accession>
<dbReference type="GO" id="GO:0003723">
    <property type="term" value="F:RNA binding"/>
    <property type="evidence" value="ECO:0007669"/>
    <property type="project" value="InterPro"/>
</dbReference>
<feature type="domain" description="Toxin SymE-like" evidence="1">
    <location>
        <begin position="16"/>
        <end position="55"/>
    </location>
</feature>
<evidence type="ECO:0000313" key="2">
    <source>
        <dbReference type="EMBL" id="TSJ42256.1"/>
    </source>
</evidence>
<dbReference type="Proteomes" id="UP000316008">
    <property type="component" value="Unassembled WGS sequence"/>
</dbReference>
<name>A0A556MQP5_9FLAO</name>
<evidence type="ECO:0000259" key="1">
    <source>
        <dbReference type="Pfam" id="PF08845"/>
    </source>
</evidence>
<dbReference type="OrthoDB" id="9803936at2"/>
<dbReference type="GO" id="GO:0005737">
    <property type="term" value="C:cytoplasm"/>
    <property type="evidence" value="ECO:0007669"/>
    <property type="project" value="InterPro"/>
</dbReference>
<comment type="caution">
    <text evidence="2">The sequence shown here is derived from an EMBL/GenBank/DDBJ whole genome shotgun (WGS) entry which is preliminary data.</text>
</comment>
<reference evidence="2 3" key="1">
    <citation type="submission" date="2019-07" db="EMBL/GenBank/DDBJ databases">
        <authorList>
            <person name="Huq M.A."/>
        </authorList>
    </citation>
    <scope>NUCLEOTIDE SEQUENCE [LARGE SCALE GENOMIC DNA]</scope>
    <source>
        <strain evidence="2 3">MAH-3</strain>
    </source>
</reference>
<keyword evidence="3" id="KW-1185">Reference proteome</keyword>
<dbReference type="GO" id="GO:0016788">
    <property type="term" value="F:hydrolase activity, acting on ester bonds"/>
    <property type="evidence" value="ECO:0007669"/>
    <property type="project" value="InterPro"/>
</dbReference>
<proteinExistence type="predicted"/>
<evidence type="ECO:0000313" key="3">
    <source>
        <dbReference type="Proteomes" id="UP000316008"/>
    </source>
</evidence>
<dbReference type="Pfam" id="PF08845">
    <property type="entry name" value="SymE_toxin"/>
    <property type="match status" value="1"/>
</dbReference>
<dbReference type="GO" id="GO:0016070">
    <property type="term" value="P:RNA metabolic process"/>
    <property type="evidence" value="ECO:0007669"/>
    <property type="project" value="InterPro"/>
</dbReference>
<gene>
    <name evidence="2" type="ORF">FO442_10830</name>
</gene>
<protein>
    <submittedName>
        <fullName evidence="2">Type I toxin-antitoxin system SymE family toxin</fullName>
    </submittedName>
</protein>